<comment type="similarity">
    <text evidence="1">Belongs to the PspA/Vipp/IM30 family.</text>
</comment>
<dbReference type="EMBL" id="JACBZF010000002">
    <property type="protein sequence ID" value="NYH94958.1"/>
    <property type="molecule type" value="Genomic_DNA"/>
</dbReference>
<feature type="compositionally biased region" description="Basic and acidic residues" evidence="3">
    <location>
        <begin position="251"/>
        <end position="262"/>
    </location>
</feature>
<protein>
    <submittedName>
        <fullName evidence="4">Phage shock protein A</fullName>
    </submittedName>
</protein>
<evidence type="ECO:0000313" key="5">
    <source>
        <dbReference type="Proteomes" id="UP000522081"/>
    </source>
</evidence>
<feature type="coiled-coil region" evidence="2">
    <location>
        <begin position="28"/>
        <end position="69"/>
    </location>
</feature>
<reference evidence="4 5" key="1">
    <citation type="submission" date="2020-07" db="EMBL/GenBank/DDBJ databases">
        <title>Genomic Encyclopedia of Type Strains, Phase IV (KMG-IV): sequencing the most valuable type-strain genomes for metagenomic binning, comparative biology and taxonomic classification.</title>
        <authorList>
            <person name="Goeker M."/>
        </authorList>
    </citation>
    <scope>NUCLEOTIDE SEQUENCE [LARGE SCALE GENOMIC DNA]</scope>
    <source>
        <strain evidence="4 5">DSM 29043</strain>
    </source>
</reference>
<dbReference type="PANTHER" id="PTHR31088">
    <property type="entry name" value="MEMBRANE-ASSOCIATED PROTEIN VIPP1, CHLOROPLASTIC"/>
    <property type="match status" value="1"/>
</dbReference>
<comment type="caution">
    <text evidence="4">The sequence shown here is derived from an EMBL/GenBank/DDBJ whole genome shotgun (WGS) entry which is preliminary data.</text>
</comment>
<proteinExistence type="inferred from homology"/>
<feature type="region of interest" description="Disordered" evidence="3">
    <location>
        <begin position="216"/>
        <end position="262"/>
    </location>
</feature>
<keyword evidence="2" id="KW-0175">Coiled coil</keyword>
<dbReference type="Pfam" id="PF04012">
    <property type="entry name" value="PspA_IM30"/>
    <property type="match status" value="1"/>
</dbReference>
<sequence length="262" mass="28418">MSVWGKLFTAVRGGANEAAESVVDSQALRILDQELRDADSALRKARSDLAGMMATAKRTEKRIADLRSKESRDIDNARAAMDAGREDLARGLAERVATTRTDLARDEADLDQMQRQQQAMMRTVKETEQRISAMKREVESVKATESLQKAQKAIASTHSGVNSKLGSAVNSLDRIRERQAQMAARLEAGEELEALESGADLDRQLLEAGIGGRTSSADDIMGEIVGRRPNAGALPDGTKSSPADDILAELSSDKEKKALPRE</sequence>
<accession>A0A7Y9XX86</accession>
<dbReference type="PANTHER" id="PTHR31088:SF9">
    <property type="entry name" value="PHAGE SHOCK PROTEIN A"/>
    <property type="match status" value="1"/>
</dbReference>
<name>A0A7Y9XX86_9SPHN</name>
<evidence type="ECO:0000256" key="2">
    <source>
        <dbReference type="SAM" id="Coils"/>
    </source>
</evidence>
<feature type="coiled-coil region" evidence="2">
    <location>
        <begin position="96"/>
        <end position="144"/>
    </location>
</feature>
<dbReference type="RefSeq" id="WP_179406861.1">
    <property type="nucleotide sequence ID" value="NZ_BMGF01000009.1"/>
</dbReference>
<dbReference type="Proteomes" id="UP000522081">
    <property type="component" value="Unassembled WGS sequence"/>
</dbReference>
<evidence type="ECO:0000256" key="3">
    <source>
        <dbReference type="SAM" id="MobiDB-lite"/>
    </source>
</evidence>
<evidence type="ECO:0000313" key="4">
    <source>
        <dbReference type="EMBL" id="NYH94958.1"/>
    </source>
</evidence>
<organism evidence="4 5">
    <name type="scientific">Novosphingobium marinum</name>
    <dbReference type="NCBI Taxonomy" id="1514948"/>
    <lineage>
        <taxon>Bacteria</taxon>
        <taxon>Pseudomonadati</taxon>
        <taxon>Pseudomonadota</taxon>
        <taxon>Alphaproteobacteria</taxon>
        <taxon>Sphingomonadales</taxon>
        <taxon>Sphingomonadaceae</taxon>
        <taxon>Novosphingobium</taxon>
    </lineage>
</organism>
<dbReference type="AlphaFoldDB" id="A0A7Y9XX86"/>
<keyword evidence="5" id="KW-1185">Reference proteome</keyword>
<evidence type="ECO:0000256" key="1">
    <source>
        <dbReference type="ARBA" id="ARBA00043985"/>
    </source>
</evidence>
<gene>
    <name evidence="4" type="ORF">FHS75_001277</name>
</gene>
<dbReference type="InterPro" id="IPR007157">
    <property type="entry name" value="PspA_VIPP1"/>
</dbReference>